<reference evidence="1 2" key="1">
    <citation type="journal article" date="2015" name="Genome Announc.">
        <title>Draft Genome Sequence of Norvancomycin-Producing Strain Amycolatopsis orientalis CPCC200066.</title>
        <authorList>
            <person name="Lei X."/>
            <person name="Yuan F."/>
            <person name="Shi Y."/>
            <person name="Li X."/>
            <person name="Wang L."/>
            <person name="Hong B."/>
        </authorList>
    </citation>
    <scope>NUCLEOTIDE SEQUENCE [LARGE SCALE GENOMIC DNA]</scope>
    <source>
        <strain evidence="1 2">B-37</strain>
    </source>
</reference>
<dbReference type="eggNOG" id="ENOG50323FS">
    <property type="taxonomic scope" value="Bacteria"/>
</dbReference>
<name>A0A193BQ08_AMYOR</name>
<dbReference type="STRING" id="31958.SD37_00460"/>
<sequence>MVGYDVVIEKIRGTGQAATRVADALRGAKCSAAVPSGDAGMPGARCVGKLGAVKQALRDREQAYERRLDAHAANMAKAVDLYSGREDAATAELTVPVQATGGRKPV</sequence>
<gene>
    <name evidence="1" type="ORF">SD37_00460</name>
</gene>
<organism evidence="1 2">
    <name type="scientific">Amycolatopsis orientalis</name>
    <name type="common">Nocardia orientalis</name>
    <dbReference type="NCBI Taxonomy" id="31958"/>
    <lineage>
        <taxon>Bacteria</taxon>
        <taxon>Bacillati</taxon>
        <taxon>Actinomycetota</taxon>
        <taxon>Actinomycetes</taxon>
        <taxon>Pseudonocardiales</taxon>
        <taxon>Pseudonocardiaceae</taxon>
        <taxon>Amycolatopsis</taxon>
    </lineage>
</organism>
<proteinExistence type="predicted"/>
<keyword evidence="2" id="KW-1185">Reference proteome</keyword>
<evidence type="ECO:0000313" key="1">
    <source>
        <dbReference type="EMBL" id="ANN14274.1"/>
    </source>
</evidence>
<protein>
    <submittedName>
        <fullName evidence="1">Uncharacterized protein</fullName>
    </submittedName>
</protein>
<dbReference type="KEGG" id="aori:SD37_00460"/>
<accession>A0A193BQ08</accession>
<dbReference type="Proteomes" id="UP000093695">
    <property type="component" value="Chromosome"/>
</dbReference>
<evidence type="ECO:0000313" key="2">
    <source>
        <dbReference type="Proteomes" id="UP000093695"/>
    </source>
</evidence>
<dbReference type="RefSeq" id="WP_044849461.1">
    <property type="nucleotide sequence ID" value="NZ_CP016174.1"/>
</dbReference>
<dbReference type="EMBL" id="CP016174">
    <property type="protein sequence ID" value="ANN14274.1"/>
    <property type="molecule type" value="Genomic_DNA"/>
</dbReference>
<dbReference type="AlphaFoldDB" id="A0A193BQ08"/>